<proteinExistence type="predicted"/>
<keyword evidence="3" id="KW-1185">Reference proteome</keyword>
<comment type="caution">
    <text evidence="2">The sequence shown here is derived from an EMBL/GenBank/DDBJ whole genome shotgun (WGS) entry which is preliminary data.</text>
</comment>
<accession>A0ABD0NC26</accession>
<dbReference type="Pfam" id="PF23554">
    <property type="entry name" value="TPR_DOCK"/>
    <property type="match status" value="1"/>
</dbReference>
<reference evidence="2 3" key="1">
    <citation type="submission" date="2024-05" db="EMBL/GenBank/DDBJ databases">
        <title>Genome sequencing and assembly of Indian major carp, Cirrhinus mrigala (Hamilton, 1822).</title>
        <authorList>
            <person name="Mohindra V."/>
            <person name="Chowdhury L.M."/>
            <person name="Lal K."/>
            <person name="Jena J.K."/>
        </authorList>
    </citation>
    <scope>NUCLEOTIDE SEQUENCE [LARGE SCALE GENOMIC DNA]</scope>
    <source>
        <strain evidence="2">CM1030</strain>
        <tissue evidence="2">Blood</tissue>
    </source>
</reference>
<protein>
    <recommendedName>
        <fullName evidence="1">Dedicator of cytokinesis TPR repeats region domain-containing protein</fullName>
    </recommendedName>
</protein>
<dbReference type="Proteomes" id="UP001529510">
    <property type="component" value="Unassembled WGS sequence"/>
</dbReference>
<feature type="domain" description="Dedicator of cytokinesis TPR repeats region" evidence="1">
    <location>
        <begin position="1"/>
        <end position="50"/>
    </location>
</feature>
<evidence type="ECO:0000313" key="2">
    <source>
        <dbReference type="EMBL" id="KAL0159604.1"/>
    </source>
</evidence>
<evidence type="ECO:0000313" key="3">
    <source>
        <dbReference type="Proteomes" id="UP001529510"/>
    </source>
</evidence>
<dbReference type="PANTHER" id="PTHR45653">
    <property type="entry name" value="DEDICATOR OF CYTOKINESIS"/>
    <property type="match status" value="1"/>
</dbReference>
<name>A0ABD0NC26_CIRMR</name>
<sequence length="57" mass="6714">ALEYLFKFIVQSRILYSRATCGMEEDQFRASIQELFQSIRFVLSLDSRSSETLIFTQ</sequence>
<dbReference type="InterPro" id="IPR056372">
    <property type="entry name" value="TPR_DOCK"/>
</dbReference>
<evidence type="ECO:0000259" key="1">
    <source>
        <dbReference type="Pfam" id="PF23554"/>
    </source>
</evidence>
<gene>
    <name evidence="2" type="ORF">M9458_043329</name>
</gene>
<feature type="non-terminal residue" evidence="2">
    <location>
        <position position="1"/>
    </location>
</feature>
<dbReference type="InterPro" id="IPR026791">
    <property type="entry name" value="DOCK"/>
</dbReference>
<organism evidence="2 3">
    <name type="scientific">Cirrhinus mrigala</name>
    <name type="common">Mrigala</name>
    <dbReference type="NCBI Taxonomy" id="683832"/>
    <lineage>
        <taxon>Eukaryota</taxon>
        <taxon>Metazoa</taxon>
        <taxon>Chordata</taxon>
        <taxon>Craniata</taxon>
        <taxon>Vertebrata</taxon>
        <taxon>Euteleostomi</taxon>
        <taxon>Actinopterygii</taxon>
        <taxon>Neopterygii</taxon>
        <taxon>Teleostei</taxon>
        <taxon>Ostariophysi</taxon>
        <taxon>Cypriniformes</taxon>
        <taxon>Cyprinidae</taxon>
        <taxon>Labeoninae</taxon>
        <taxon>Labeonini</taxon>
        <taxon>Cirrhinus</taxon>
    </lineage>
</organism>
<dbReference type="PANTHER" id="PTHR45653:SF4">
    <property type="entry name" value="DEDICATOR OF CYTOKINESIS PROTEIN 3"/>
    <property type="match status" value="1"/>
</dbReference>
<dbReference type="AlphaFoldDB" id="A0ABD0NC26"/>
<feature type="non-terminal residue" evidence="2">
    <location>
        <position position="57"/>
    </location>
</feature>
<dbReference type="EMBL" id="JAMKFB020000022">
    <property type="protein sequence ID" value="KAL0159604.1"/>
    <property type="molecule type" value="Genomic_DNA"/>
</dbReference>